<dbReference type="SUPFAM" id="SSF56300">
    <property type="entry name" value="Metallo-dependent phosphatases"/>
    <property type="match status" value="1"/>
</dbReference>
<feature type="domain" description="Calcineurin-like phosphoesterase" evidence="2">
    <location>
        <begin position="812"/>
        <end position="960"/>
    </location>
</feature>
<evidence type="ECO:0000256" key="1">
    <source>
        <dbReference type="SAM" id="SignalP"/>
    </source>
</evidence>
<name>A0AAU8DTB6_9ACTN</name>
<dbReference type="PANTHER" id="PTHR40446:SF2">
    <property type="entry name" value="N-ACETYLGLUCOSAMINE-1-PHOSPHODIESTER ALPHA-N-ACETYLGLUCOSAMINIDASE"/>
    <property type="match status" value="1"/>
</dbReference>
<keyword evidence="1" id="KW-0732">Signal</keyword>
<feature type="chain" id="PRO_5043919227" evidence="1">
    <location>
        <begin position="38"/>
        <end position="1179"/>
    </location>
</feature>
<organism evidence="4">
    <name type="scientific">Nakamurella sp. A5-74</name>
    <dbReference type="NCBI Taxonomy" id="3158264"/>
    <lineage>
        <taxon>Bacteria</taxon>
        <taxon>Bacillati</taxon>
        <taxon>Actinomycetota</taxon>
        <taxon>Actinomycetes</taxon>
        <taxon>Nakamurellales</taxon>
        <taxon>Nakamurellaceae</taxon>
        <taxon>Nakamurella</taxon>
    </lineage>
</organism>
<dbReference type="InterPro" id="IPR029052">
    <property type="entry name" value="Metallo-depent_PP-like"/>
</dbReference>
<keyword evidence="4" id="KW-0326">Glycosidase</keyword>
<evidence type="ECO:0000259" key="2">
    <source>
        <dbReference type="Pfam" id="PF00149"/>
    </source>
</evidence>
<gene>
    <name evidence="4" type="ORF">ABLG96_09355</name>
</gene>
<sequence>MSLLHRRRGSYATTAAVIAALGVATVLAPLAPGTAVAAASTAPAPTAPARTVALATAPAADASYPLRSVTEKLGPGITLDRRTSLTGDGWFDDQVLTVDLAQPAVSTDLITAGPGVSDRGPISTAANARGAVAATNGDFFDIDGSGAPLGAAVQGGDLLKSAQIGGRVQVGITRDRIASLVDAAIEATATLGGTPYPVLALNTVNGSSPADALIAFTPGWGTASRSRGLEGAPAVVEALVVDGAIRSVTDAAGTGAIPAGAFVLQARGASAAALRALPIGTPAALDYRLKDELAGRMNMVIGANAVLVRDGAVVQQSDTSLAPRTALGIKDDGRTLVLFTTDGRQTLVPGRTLTSVAQQLISLGVQTAVNLDGGGSTTLVARAAGDRQADVRNRPSDGAERIDPNGVGVFVSPSSRGAGSLVVRPRADQAAVRAGTVRADAVFPGLRRSLTVSAVDANLTPRSLPAAIAWFAGRARIIPGAGGATVIAPAGDGSLAVQRRLAVSASAGSIRGGISLTVLGPLHSLETSQRRLALPGAGDAAAVHLDVTGRDAQGYAAPVELGDLGLDYDRSVLRITADNTGLRITPLRQGATLMTLTAAGVRTTLPVTVGVTTTQLYSFDAADEVSRWTTNGTVPAEQKLLLQDGKLRLDFTARRNQGITFTGTPALLTLPGAPLRVRVSFTSSRAMQFSSLRWVDGAGVNGGFLGPAITAGKQSIDWVFPSGTLFPIRLTYFQAVETDALKQGAGTIVFDSIAYDSAPAIDVPALGAPRPDPLLSPDGTAPSSPGTWNYATLSDVQFTAAHPELAKVGVAALKRIGTQHPDLVVLNGDITDLGAPQDISLARKTLEAGGCDLVTVDAPLPANYTPDSASGRFPCYYVPGNHESYRVNGQGDLAPFVAEFGRPYRTFDHKGTRFILLNSALGTLRGSDFAQYAMLQSALQQARSNASIKNVLVFAHHPVDDPEEAATSQLGDRMEVALIEKMLSDFRTSTGKGAAMTGSHAQVLNVHRLEGVPYTVLPSSGKAPYGTPERGGFTGFLNWTVDPTQQADGRWLTGDVHAFAQSVRLTGPGSLKVGGKTTVTGTLVQPDGIAPGTRVVPLRYPMSVHWIPTSGLALGSGAAALTAAKKAGRTAILDPTTGVVTAIKAGTISVRVSSESMREYTGAASLAPVIGSTVITVKS</sequence>
<dbReference type="EMBL" id="CP159218">
    <property type="protein sequence ID" value="XCG65458.1"/>
    <property type="molecule type" value="Genomic_DNA"/>
</dbReference>
<accession>A0AAU8DTB6</accession>
<dbReference type="RefSeq" id="WP_353651063.1">
    <property type="nucleotide sequence ID" value="NZ_CP159218.1"/>
</dbReference>
<feature type="signal peptide" evidence="1">
    <location>
        <begin position="1"/>
        <end position="37"/>
    </location>
</feature>
<dbReference type="PANTHER" id="PTHR40446">
    <property type="entry name" value="N-ACETYLGLUCOSAMINE-1-PHOSPHODIESTER ALPHA-N-ACETYLGLUCOSAMINIDASE"/>
    <property type="match status" value="1"/>
</dbReference>
<dbReference type="InterPro" id="IPR018711">
    <property type="entry name" value="NAGPA"/>
</dbReference>
<dbReference type="InterPro" id="IPR004843">
    <property type="entry name" value="Calcineurin-like_PHP"/>
</dbReference>
<dbReference type="Pfam" id="PF09992">
    <property type="entry name" value="NAGPA"/>
    <property type="match status" value="1"/>
</dbReference>
<proteinExistence type="predicted"/>
<dbReference type="Pfam" id="PF00149">
    <property type="entry name" value="Metallophos"/>
    <property type="match status" value="1"/>
</dbReference>
<evidence type="ECO:0000313" key="4">
    <source>
        <dbReference type="EMBL" id="XCG65458.1"/>
    </source>
</evidence>
<keyword evidence="4" id="KW-0378">Hydrolase</keyword>
<protein>
    <submittedName>
        <fullName evidence="4">Phosphodiester glycosidase family protein</fullName>
    </submittedName>
</protein>
<reference evidence="4" key="1">
    <citation type="submission" date="2024-05" db="EMBL/GenBank/DDBJ databases">
        <authorList>
            <person name="Cai S.Y."/>
            <person name="Jin L.M."/>
            <person name="Li H.R."/>
        </authorList>
    </citation>
    <scope>NUCLEOTIDE SEQUENCE</scope>
    <source>
        <strain evidence="4">A5-74</strain>
    </source>
</reference>
<dbReference type="AlphaFoldDB" id="A0AAU8DTB6"/>
<dbReference type="Gene3D" id="3.60.21.10">
    <property type="match status" value="1"/>
</dbReference>
<dbReference type="GO" id="GO:0016798">
    <property type="term" value="F:hydrolase activity, acting on glycosyl bonds"/>
    <property type="evidence" value="ECO:0007669"/>
    <property type="project" value="UniProtKB-KW"/>
</dbReference>
<feature type="domain" description="Phosphodiester glycosidase" evidence="3">
    <location>
        <begin position="240"/>
        <end position="410"/>
    </location>
</feature>
<evidence type="ECO:0000259" key="3">
    <source>
        <dbReference type="Pfam" id="PF09992"/>
    </source>
</evidence>